<dbReference type="EMBL" id="STFG01000001">
    <property type="protein sequence ID" value="THU05167.1"/>
    <property type="molecule type" value="Genomic_DNA"/>
</dbReference>
<protein>
    <submittedName>
        <fullName evidence="1">Uncharacterized protein</fullName>
    </submittedName>
</protein>
<comment type="caution">
    <text evidence="1">The sequence shown here is derived from an EMBL/GenBank/DDBJ whole genome shotgun (WGS) entry which is preliminary data.</text>
</comment>
<dbReference type="AlphaFoldDB" id="A0A4S8FCU3"/>
<accession>A0A4S8FCU3</accession>
<reference evidence="1 2" key="1">
    <citation type="journal article" date="2015" name="Antonie Van Leeuwenhoek">
        <title>Lampropedia puyangensis sp. nov., isolated from symptomatic bark of Populus ? euramericana canker and emended description of Lampropedia hyalina (Ehrenberg 1832) Lee et al. 2004.</title>
        <authorList>
            <person name="Li Y."/>
            <person name="Wang T."/>
            <person name="Piao C.G."/>
            <person name="Wang L.F."/>
            <person name="Tian G.Z."/>
            <person name="Zhu T.H."/>
            <person name="Guo M.W."/>
        </authorList>
    </citation>
    <scope>NUCLEOTIDE SEQUENCE [LARGE SCALE GENOMIC DNA]</scope>
    <source>
        <strain evidence="1 2">2-bin</strain>
    </source>
</reference>
<evidence type="ECO:0000313" key="2">
    <source>
        <dbReference type="Proteomes" id="UP000308917"/>
    </source>
</evidence>
<sequence length="87" mass="10022">MSLPTENQRRDRCDLMASAFIELRYLGGEQAHDLAYAFHNLPKEMYGQGNWSIEGTRARLQHYQNKHAENLGFNYVAAFDEIFDPAA</sequence>
<evidence type="ECO:0000313" key="1">
    <source>
        <dbReference type="EMBL" id="THU05167.1"/>
    </source>
</evidence>
<dbReference type="OrthoDB" id="7064445at2"/>
<dbReference type="RefSeq" id="WP_136571879.1">
    <property type="nucleotide sequence ID" value="NZ_STFG01000001.1"/>
</dbReference>
<organism evidence="1 2">
    <name type="scientific">Lampropedia puyangensis</name>
    <dbReference type="NCBI Taxonomy" id="1330072"/>
    <lineage>
        <taxon>Bacteria</taxon>
        <taxon>Pseudomonadati</taxon>
        <taxon>Pseudomonadota</taxon>
        <taxon>Betaproteobacteria</taxon>
        <taxon>Burkholderiales</taxon>
        <taxon>Comamonadaceae</taxon>
        <taxon>Lampropedia</taxon>
    </lineage>
</organism>
<gene>
    <name evidence="1" type="ORF">E9531_01015</name>
</gene>
<name>A0A4S8FCU3_9BURK</name>
<proteinExistence type="predicted"/>
<keyword evidence="2" id="KW-1185">Reference proteome</keyword>
<dbReference type="Proteomes" id="UP000308917">
    <property type="component" value="Unassembled WGS sequence"/>
</dbReference>